<evidence type="ECO:0000313" key="2">
    <source>
        <dbReference type="Proteomes" id="UP000054018"/>
    </source>
</evidence>
<feature type="non-terminal residue" evidence="1">
    <location>
        <position position="93"/>
    </location>
</feature>
<proteinExistence type="predicted"/>
<organism evidence="1 2">
    <name type="scientific">Pisolithus microcarpus 441</name>
    <dbReference type="NCBI Taxonomy" id="765257"/>
    <lineage>
        <taxon>Eukaryota</taxon>
        <taxon>Fungi</taxon>
        <taxon>Dikarya</taxon>
        <taxon>Basidiomycota</taxon>
        <taxon>Agaricomycotina</taxon>
        <taxon>Agaricomycetes</taxon>
        <taxon>Agaricomycetidae</taxon>
        <taxon>Boletales</taxon>
        <taxon>Sclerodermatineae</taxon>
        <taxon>Pisolithaceae</taxon>
        <taxon>Pisolithus</taxon>
    </lineage>
</organism>
<keyword evidence="2" id="KW-1185">Reference proteome</keyword>
<reference evidence="2" key="2">
    <citation type="submission" date="2015-01" db="EMBL/GenBank/DDBJ databases">
        <title>Evolutionary Origins and Diversification of the Mycorrhizal Mutualists.</title>
        <authorList>
            <consortium name="DOE Joint Genome Institute"/>
            <consortium name="Mycorrhizal Genomics Consortium"/>
            <person name="Kohler A."/>
            <person name="Kuo A."/>
            <person name="Nagy L.G."/>
            <person name="Floudas D."/>
            <person name="Copeland A."/>
            <person name="Barry K.W."/>
            <person name="Cichocki N."/>
            <person name="Veneault-Fourrey C."/>
            <person name="LaButti K."/>
            <person name="Lindquist E.A."/>
            <person name="Lipzen A."/>
            <person name="Lundell T."/>
            <person name="Morin E."/>
            <person name="Murat C."/>
            <person name="Riley R."/>
            <person name="Ohm R."/>
            <person name="Sun H."/>
            <person name="Tunlid A."/>
            <person name="Henrissat B."/>
            <person name="Grigoriev I.V."/>
            <person name="Hibbett D.S."/>
            <person name="Martin F."/>
        </authorList>
    </citation>
    <scope>NUCLEOTIDE SEQUENCE [LARGE SCALE GENOMIC DNA]</scope>
    <source>
        <strain evidence="2">441</strain>
    </source>
</reference>
<dbReference type="HOGENOM" id="CLU_2405428_0_0_1"/>
<gene>
    <name evidence="1" type="ORF">PISMIDRAFT_681862</name>
</gene>
<reference evidence="1 2" key="1">
    <citation type="submission" date="2014-04" db="EMBL/GenBank/DDBJ databases">
        <authorList>
            <consortium name="DOE Joint Genome Institute"/>
            <person name="Kuo A."/>
            <person name="Kohler A."/>
            <person name="Costa M.D."/>
            <person name="Nagy L.G."/>
            <person name="Floudas D."/>
            <person name="Copeland A."/>
            <person name="Barry K.W."/>
            <person name="Cichocki N."/>
            <person name="Veneault-Fourrey C."/>
            <person name="LaButti K."/>
            <person name="Lindquist E.A."/>
            <person name="Lipzen A."/>
            <person name="Lundell T."/>
            <person name="Morin E."/>
            <person name="Murat C."/>
            <person name="Sun H."/>
            <person name="Tunlid A."/>
            <person name="Henrissat B."/>
            <person name="Grigoriev I.V."/>
            <person name="Hibbett D.S."/>
            <person name="Martin F."/>
            <person name="Nordberg H.P."/>
            <person name="Cantor M.N."/>
            <person name="Hua S.X."/>
        </authorList>
    </citation>
    <scope>NUCLEOTIDE SEQUENCE [LARGE SCALE GENOMIC DNA]</scope>
    <source>
        <strain evidence="1 2">441</strain>
    </source>
</reference>
<sequence>PSEMVGLRVNADDKENLIETDGNDMVAVSAPSSGKNPFHLALPLHAPVVPVPVHALVLSRPALSWSVLPLFLSASQFLFVRLVVFCAGPVTLQ</sequence>
<dbReference type="Proteomes" id="UP000054018">
    <property type="component" value="Unassembled WGS sequence"/>
</dbReference>
<evidence type="ECO:0000313" key="1">
    <source>
        <dbReference type="EMBL" id="KIK20887.1"/>
    </source>
</evidence>
<name>A0A0C9ZEK5_9AGAM</name>
<protein>
    <submittedName>
        <fullName evidence="1">Uncharacterized protein</fullName>
    </submittedName>
</protein>
<dbReference type="AlphaFoldDB" id="A0A0C9ZEK5"/>
<accession>A0A0C9ZEK5</accession>
<feature type="non-terminal residue" evidence="1">
    <location>
        <position position="1"/>
    </location>
</feature>
<dbReference type="EMBL" id="KN833758">
    <property type="protein sequence ID" value="KIK20887.1"/>
    <property type="molecule type" value="Genomic_DNA"/>
</dbReference>